<evidence type="ECO:0000313" key="17">
    <source>
        <dbReference type="EMBL" id="MPA72661.1"/>
    </source>
</evidence>
<dbReference type="InterPro" id="IPR017441">
    <property type="entry name" value="Protein_kinase_ATP_BS"/>
</dbReference>
<reference evidence="17" key="1">
    <citation type="submission" date="2019-08" db="EMBL/GenBank/DDBJ databases">
        <title>Reference gene set and small RNA set construction with multiple tissues from Davidia involucrata Baill.</title>
        <authorList>
            <person name="Yang H."/>
            <person name="Zhou C."/>
            <person name="Li G."/>
            <person name="Wang J."/>
            <person name="Gao P."/>
            <person name="Wang M."/>
            <person name="Wang R."/>
            <person name="Zhao Y."/>
        </authorList>
    </citation>
    <scope>NUCLEOTIDE SEQUENCE</scope>
    <source>
        <tissue evidence="17">Mixed with DoveR01_LX</tissue>
    </source>
</reference>
<evidence type="ECO:0000259" key="16">
    <source>
        <dbReference type="PROSITE" id="PS50011"/>
    </source>
</evidence>
<keyword evidence="11" id="KW-0131">Cell cycle</keyword>
<dbReference type="GO" id="GO:0051445">
    <property type="term" value="P:regulation of meiotic cell cycle"/>
    <property type="evidence" value="ECO:0007669"/>
    <property type="project" value="TreeGrafter"/>
</dbReference>
<comment type="similarity">
    <text evidence="1">Belongs to the protein kinase superfamily. CMGC Ser/Thr protein kinase family. CDC2/CDKX subfamily.</text>
</comment>
<evidence type="ECO:0000256" key="2">
    <source>
        <dbReference type="ARBA" id="ARBA00012425"/>
    </source>
</evidence>
<gene>
    <name evidence="17" type="ORF">Din_042102</name>
</gene>
<keyword evidence="10 14" id="KW-0067">ATP-binding</keyword>
<dbReference type="GO" id="GO:0030332">
    <property type="term" value="F:cyclin binding"/>
    <property type="evidence" value="ECO:0007669"/>
    <property type="project" value="TreeGrafter"/>
</dbReference>
<dbReference type="GO" id="GO:0010468">
    <property type="term" value="P:regulation of gene expression"/>
    <property type="evidence" value="ECO:0007669"/>
    <property type="project" value="TreeGrafter"/>
</dbReference>
<dbReference type="PANTHER" id="PTHR24056:SF548">
    <property type="entry name" value="CYCLIN-DEPENDENT KINASE A-1"/>
    <property type="match status" value="1"/>
</dbReference>
<dbReference type="FunFam" id="3.30.200.20:FF:000927">
    <property type="entry name" value="Cyclin-dependent kinase 2"/>
    <property type="match status" value="1"/>
</dbReference>
<dbReference type="SUPFAM" id="SSF56112">
    <property type="entry name" value="Protein kinase-like (PK-like)"/>
    <property type="match status" value="1"/>
</dbReference>
<name>A0A5B7BXG9_DAVIN</name>
<evidence type="ECO:0000256" key="4">
    <source>
        <dbReference type="ARBA" id="ARBA00022553"/>
    </source>
</evidence>
<sequence>MDPKYNYIALIGDGSFGVVYKACDHVTGEIVAIKSIAFRDADECVPSSVIREVSLLKELEHDNIIRLLNVLSSERNVSLVFEYLNSDLKKFMQTFPSVAKDPQIIKSFLRQILCGVEYCHSNEIIHRDLKPENLLIDTRSNIVKIADFGLARAVGVPLKAYTSKFSPGGNSSIHGT</sequence>
<dbReference type="GO" id="GO:0000082">
    <property type="term" value="P:G1/S transition of mitotic cell cycle"/>
    <property type="evidence" value="ECO:0007669"/>
    <property type="project" value="TreeGrafter"/>
</dbReference>
<evidence type="ECO:0000256" key="11">
    <source>
        <dbReference type="ARBA" id="ARBA00023306"/>
    </source>
</evidence>
<dbReference type="InterPro" id="IPR050108">
    <property type="entry name" value="CDK"/>
</dbReference>
<dbReference type="PROSITE" id="PS00107">
    <property type="entry name" value="PROTEIN_KINASE_ATP"/>
    <property type="match status" value="1"/>
</dbReference>
<evidence type="ECO:0000256" key="14">
    <source>
        <dbReference type="PROSITE-ProRule" id="PRU10141"/>
    </source>
</evidence>
<dbReference type="InterPro" id="IPR008271">
    <property type="entry name" value="Ser/Thr_kinase_AS"/>
</dbReference>
<evidence type="ECO:0000256" key="7">
    <source>
        <dbReference type="ARBA" id="ARBA00022741"/>
    </source>
</evidence>
<dbReference type="SMART" id="SM00220">
    <property type="entry name" value="S_TKc"/>
    <property type="match status" value="1"/>
</dbReference>
<dbReference type="Gene3D" id="3.30.200.20">
    <property type="entry name" value="Phosphorylase Kinase, domain 1"/>
    <property type="match status" value="1"/>
</dbReference>
<evidence type="ECO:0000256" key="9">
    <source>
        <dbReference type="ARBA" id="ARBA00022777"/>
    </source>
</evidence>
<evidence type="ECO:0000256" key="6">
    <source>
        <dbReference type="ARBA" id="ARBA00022679"/>
    </source>
</evidence>
<dbReference type="PROSITE" id="PS50011">
    <property type="entry name" value="PROTEIN_KINASE_DOM"/>
    <property type="match status" value="1"/>
</dbReference>
<dbReference type="GO" id="GO:0004693">
    <property type="term" value="F:cyclin-dependent protein serine/threonine kinase activity"/>
    <property type="evidence" value="ECO:0007669"/>
    <property type="project" value="UniProtKB-EC"/>
</dbReference>
<keyword evidence="7 14" id="KW-0547">Nucleotide-binding</keyword>
<dbReference type="GO" id="GO:0010389">
    <property type="term" value="P:regulation of G2/M transition of mitotic cell cycle"/>
    <property type="evidence" value="ECO:0007669"/>
    <property type="project" value="TreeGrafter"/>
</dbReference>
<evidence type="ECO:0000256" key="12">
    <source>
        <dbReference type="ARBA" id="ARBA00047811"/>
    </source>
</evidence>
<dbReference type="GO" id="GO:0007165">
    <property type="term" value="P:signal transduction"/>
    <property type="evidence" value="ECO:0007669"/>
    <property type="project" value="TreeGrafter"/>
</dbReference>
<feature type="domain" description="Protein kinase" evidence="16">
    <location>
        <begin position="5"/>
        <end position="176"/>
    </location>
</feature>
<dbReference type="AlphaFoldDB" id="A0A5B7BXG9"/>
<dbReference type="GO" id="GO:0000307">
    <property type="term" value="C:cyclin-dependent protein kinase holoenzyme complex"/>
    <property type="evidence" value="ECO:0007669"/>
    <property type="project" value="TreeGrafter"/>
</dbReference>
<keyword evidence="5" id="KW-0132">Cell division</keyword>
<dbReference type="EMBL" id="GHES01042102">
    <property type="protein sequence ID" value="MPA72661.1"/>
    <property type="molecule type" value="Transcribed_RNA"/>
</dbReference>
<evidence type="ECO:0000256" key="3">
    <source>
        <dbReference type="ARBA" id="ARBA00022527"/>
    </source>
</evidence>
<protein>
    <recommendedName>
        <fullName evidence="2">cyclin-dependent kinase</fullName>
        <ecNumber evidence="2">2.7.11.22</ecNumber>
    </recommendedName>
</protein>
<evidence type="ECO:0000256" key="10">
    <source>
        <dbReference type="ARBA" id="ARBA00022840"/>
    </source>
</evidence>
<keyword evidence="8" id="KW-0498">Mitosis</keyword>
<keyword evidence="4" id="KW-0597">Phosphoprotein</keyword>
<dbReference type="GO" id="GO:0005634">
    <property type="term" value="C:nucleus"/>
    <property type="evidence" value="ECO:0007669"/>
    <property type="project" value="TreeGrafter"/>
</dbReference>
<dbReference type="EC" id="2.7.11.22" evidence="2"/>
<evidence type="ECO:0000256" key="1">
    <source>
        <dbReference type="ARBA" id="ARBA00006485"/>
    </source>
</evidence>
<keyword evidence="3 15" id="KW-0723">Serine/threonine-protein kinase</keyword>
<dbReference type="GO" id="GO:0005524">
    <property type="term" value="F:ATP binding"/>
    <property type="evidence" value="ECO:0007669"/>
    <property type="project" value="UniProtKB-UniRule"/>
</dbReference>
<comment type="catalytic activity">
    <reaction evidence="13">
        <text>L-seryl-[protein] + ATP = O-phospho-L-seryl-[protein] + ADP + H(+)</text>
        <dbReference type="Rhea" id="RHEA:17989"/>
        <dbReference type="Rhea" id="RHEA-COMP:9863"/>
        <dbReference type="Rhea" id="RHEA-COMP:11604"/>
        <dbReference type="ChEBI" id="CHEBI:15378"/>
        <dbReference type="ChEBI" id="CHEBI:29999"/>
        <dbReference type="ChEBI" id="CHEBI:30616"/>
        <dbReference type="ChEBI" id="CHEBI:83421"/>
        <dbReference type="ChEBI" id="CHEBI:456216"/>
        <dbReference type="EC" id="2.7.11.22"/>
    </reaction>
</comment>
<dbReference type="PANTHER" id="PTHR24056">
    <property type="entry name" value="CELL DIVISION PROTEIN KINASE"/>
    <property type="match status" value="1"/>
</dbReference>
<proteinExistence type="inferred from homology"/>
<dbReference type="InterPro" id="IPR000719">
    <property type="entry name" value="Prot_kinase_dom"/>
</dbReference>
<feature type="binding site" evidence="14">
    <location>
        <position position="34"/>
    </location>
    <ligand>
        <name>ATP</name>
        <dbReference type="ChEBI" id="CHEBI:30616"/>
    </ligand>
</feature>
<accession>A0A5B7BXG9</accession>
<comment type="catalytic activity">
    <reaction evidence="12">
        <text>L-threonyl-[protein] + ATP = O-phospho-L-threonyl-[protein] + ADP + H(+)</text>
        <dbReference type="Rhea" id="RHEA:46608"/>
        <dbReference type="Rhea" id="RHEA-COMP:11060"/>
        <dbReference type="Rhea" id="RHEA-COMP:11605"/>
        <dbReference type="ChEBI" id="CHEBI:15378"/>
        <dbReference type="ChEBI" id="CHEBI:30013"/>
        <dbReference type="ChEBI" id="CHEBI:30616"/>
        <dbReference type="ChEBI" id="CHEBI:61977"/>
        <dbReference type="ChEBI" id="CHEBI:456216"/>
        <dbReference type="EC" id="2.7.11.22"/>
    </reaction>
</comment>
<organism evidence="17">
    <name type="scientific">Davidia involucrata</name>
    <name type="common">Dove tree</name>
    <dbReference type="NCBI Taxonomy" id="16924"/>
    <lineage>
        <taxon>Eukaryota</taxon>
        <taxon>Viridiplantae</taxon>
        <taxon>Streptophyta</taxon>
        <taxon>Embryophyta</taxon>
        <taxon>Tracheophyta</taxon>
        <taxon>Spermatophyta</taxon>
        <taxon>Magnoliopsida</taxon>
        <taxon>eudicotyledons</taxon>
        <taxon>Gunneridae</taxon>
        <taxon>Pentapetalae</taxon>
        <taxon>asterids</taxon>
        <taxon>Cornales</taxon>
        <taxon>Nyssaceae</taxon>
        <taxon>Davidia</taxon>
    </lineage>
</organism>
<dbReference type="PROSITE" id="PS00108">
    <property type="entry name" value="PROTEIN_KINASE_ST"/>
    <property type="match status" value="1"/>
</dbReference>
<dbReference type="GO" id="GO:0051301">
    <property type="term" value="P:cell division"/>
    <property type="evidence" value="ECO:0007669"/>
    <property type="project" value="UniProtKB-KW"/>
</dbReference>
<dbReference type="Pfam" id="PF00069">
    <property type="entry name" value="Pkinase"/>
    <property type="match status" value="1"/>
</dbReference>
<dbReference type="GO" id="GO:0005737">
    <property type="term" value="C:cytoplasm"/>
    <property type="evidence" value="ECO:0007669"/>
    <property type="project" value="TreeGrafter"/>
</dbReference>
<evidence type="ECO:0000256" key="15">
    <source>
        <dbReference type="RuleBase" id="RU000304"/>
    </source>
</evidence>
<evidence type="ECO:0000256" key="13">
    <source>
        <dbReference type="ARBA" id="ARBA00048367"/>
    </source>
</evidence>
<keyword evidence="9" id="KW-0418">Kinase</keyword>
<keyword evidence="6" id="KW-0808">Transferase</keyword>
<evidence type="ECO:0000256" key="8">
    <source>
        <dbReference type="ARBA" id="ARBA00022776"/>
    </source>
</evidence>
<dbReference type="Gene3D" id="1.10.510.10">
    <property type="entry name" value="Transferase(Phosphotransferase) domain 1"/>
    <property type="match status" value="1"/>
</dbReference>
<evidence type="ECO:0000256" key="5">
    <source>
        <dbReference type="ARBA" id="ARBA00022618"/>
    </source>
</evidence>
<dbReference type="InterPro" id="IPR011009">
    <property type="entry name" value="Kinase-like_dom_sf"/>
</dbReference>